<protein>
    <submittedName>
        <fullName evidence="2">Uncharacterized protein</fullName>
    </submittedName>
</protein>
<feature type="transmembrane region" description="Helical" evidence="1">
    <location>
        <begin position="14"/>
        <end position="36"/>
    </location>
</feature>
<evidence type="ECO:0000313" key="3">
    <source>
        <dbReference type="Proteomes" id="UP000231098"/>
    </source>
</evidence>
<keyword evidence="1" id="KW-1133">Transmembrane helix</keyword>
<proteinExistence type="predicted"/>
<dbReference type="Gene3D" id="2.60.40.10">
    <property type="entry name" value="Immunoglobulins"/>
    <property type="match status" value="2"/>
</dbReference>
<dbReference type="EMBL" id="PEYV01000029">
    <property type="protein sequence ID" value="PIS21623.1"/>
    <property type="molecule type" value="Genomic_DNA"/>
</dbReference>
<dbReference type="Pfam" id="PF09136">
    <property type="entry name" value="Glucodextran_B"/>
    <property type="match status" value="1"/>
</dbReference>
<reference evidence="3" key="1">
    <citation type="submission" date="2017-09" db="EMBL/GenBank/DDBJ databases">
        <title>Depth-based differentiation of microbial function through sediment-hosted aquifers and enrichment of novel symbionts in the deep terrestrial subsurface.</title>
        <authorList>
            <person name="Probst A.J."/>
            <person name="Ladd B."/>
            <person name="Jarett J.K."/>
            <person name="Geller-Mcgrath D.E."/>
            <person name="Sieber C.M.K."/>
            <person name="Emerson J.B."/>
            <person name="Anantharaman K."/>
            <person name="Thomas B.C."/>
            <person name="Malmstrom R."/>
            <person name="Stieglmeier M."/>
            <person name="Klingl A."/>
            <person name="Woyke T."/>
            <person name="Ryan C.M."/>
            <person name="Banfield J.F."/>
        </authorList>
    </citation>
    <scope>NUCLEOTIDE SEQUENCE [LARGE SCALE GENOMIC DNA]</scope>
</reference>
<dbReference type="AlphaFoldDB" id="A0A2H0X9L3"/>
<sequence>MPNKKKIKENSKQFFTLFLITLVIGTVAVLGMIKILSNLDILWSFFNPEEAAVKDDQIAPSAPVIIPVQKYTNKSEITIEGYSEKGATVILFSGNLKKREVIVDNDGRFAFNEIPLSGKQNRFYLTAKDKSDNESEKSEEILVIFDNEKPKLEINEPINGSRFVGEDKKQVNIAGTTELGGVIFVNDAYAIVNSAGNFTYTFTLTQGENKIKIKAEDQAGNEENRELTIFFSP</sequence>
<keyword evidence="1" id="KW-0812">Transmembrane</keyword>
<organism evidence="2 3">
    <name type="scientific">candidate division WWE3 bacterium CG08_land_8_20_14_0_20_41_15</name>
    <dbReference type="NCBI Taxonomy" id="1975086"/>
    <lineage>
        <taxon>Bacteria</taxon>
        <taxon>Katanobacteria</taxon>
    </lineage>
</organism>
<gene>
    <name evidence="2" type="ORF">COT51_01800</name>
</gene>
<comment type="caution">
    <text evidence="2">The sequence shown here is derived from an EMBL/GenBank/DDBJ whole genome shotgun (WGS) entry which is preliminary data.</text>
</comment>
<name>A0A2H0X9L3_UNCKA</name>
<evidence type="ECO:0000256" key="1">
    <source>
        <dbReference type="SAM" id="Phobius"/>
    </source>
</evidence>
<dbReference type="Proteomes" id="UP000231098">
    <property type="component" value="Unassembled WGS sequence"/>
</dbReference>
<dbReference type="InterPro" id="IPR013783">
    <property type="entry name" value="Ig-like_fold"/>
</dbReference>
<evidence type="ECO:0000313" key="2">
    <source>
        <dbReference type="EMBL" id="PIS21623.1"/>
    </source>
</evidence>
<keyword evidence="1" id="KW-0472">Membrane</keyword>
<accession>A0A2H0X9L3</accession>